<dbReference type="SFLD" id="SFLDS00029">
    <property type="entry name" value="Radical_SAM"/>
    <property type="match status" value="1"/>
</dbReference>
<dbReference type="NCBIfam" id="TIGR03956">
    <property type="entry name" value="rSAM_HydE"/>
    <property type="match status" value="1"/>
</dbReference>
<evidence type="ECO:0000313" key="10">
    <source>
        <dbReference type="EMBL" id="WGS64484.1"/>
    </source>
</evidence>
<dbReference type="InterPro" id="IPR058240">
    <property type="entry name" value="rSAM_sf"/>
</dbReference>
<dbReference type="EMBL" id="CP069362">
    <property type="protein sequence ID" value="WGS64484.1"/>
    <property type="molecule type" value="Genomic_DNA"/>
</dbReference>
<dbReference type="SUPFAM" id="SSF102114">
    <property type="entry name" value="Radical SAM enzymes"/>
    <property type="match status" value="1"/>
</dbReference>
<protein>
    <submittedName>
        <fullName evidence="10">[FeFe] hydrogenase H-cluster radical SAM maturase HydE</fullName>
    </submittedName>
</protein>
<keyword evidence="8" id="KW-0175">Coiled coil</keyword>
<evidence type="ECO:0000256" key="4">
    <source>
        <dbReference type="ARBA" id="ARBA00022723"/>
    </source>
</evidence>
<proteinExistence type="predicted"/>
<feature type="coiled-coil region" evidence="8">
    <location>
        <begin position="1"/>
        <end position="28"/>
    </location>
</feature>
<keyword evidence="4" id="KW-0479">Metal-binding</keyword>
<gene>
    <name evidence="10" type="primary">hydE</name>
    <name evidence="10" type="ORF">JRV97_08900</name>
</gene>
<dbReference type="SFLD" id="SFLDG01280">
    <property type="entry name" value="HydE/PylB-like"/>
    <property type="match status" value="1"/>
</dbReference>
<reference evidence="10 11" key="1">
    <citation type="submission" date="2021-02" db="EMBL/GenBank/DDBJ databases">
        <title>Characterization of Marinitoga sp. nov. str. BP5-C20A.</title>
        <authorList>
            <person name="Erauso G."/>
            <person name="Postec A."/>
        </authorList>
    </citation>
    <scope>NUCLEOTIDE SEQUENCE [LARGE SCALE GENOMIC DNA]</scope>
    <source>
        <strain evidence="10 11">BP5-C20A</strain>
    </source>
</reference>
<evidence type="ECO:0000259" key="9">
    <source>
        <dbReference type="PROSITE" id="PS51918"/>
    </source>
</evidence>
<evidence type="ECO:0000256" key="8">
    <source>
        <dbReference type="SAM" id="Coils"/>
    </source>
</evidence>
<dbReference type="Gene3D" id="3.20.20.70">
    <property type="entry name" value="Aldolase class I"/>
    <property type="match status" value="1"/>
</dbReference>
<name>A0ABY8PPD0_9BACT</name>
<dbReference type="InterPro" id="IPR007197">
    <property type="entry name" value="rSAM"/>
</dbReference>
<dbReference type="InterPro" id="IPR010722">
    <property type="entry name" value="BATS_dom"/>
</dbReference>
<dbReference type="SFLD" id="SFLDG01060">
    <property type="entry name" value="BATS_domain_containing"/>
    <property type="match status" value="1"/>
</dbReference>
<dbReference type="PIRSF" id="PIRSF004762">
    <property type="entry name" value="CHP00423"/>
    <property type="match status" value="1"/>
</dbReference>
<dbReference type="InterPro" id="IPR024021">
    <property type="entry name" value="FeFe-hyd_HydE_rSAM"/>
</dbReference>
<comment type="cofactor">
    <cofactor evidence="1">
        <name>[4Fe-4S] cluster</name>
        <dbReference type="ChEBI" id="CHEBI:49883"/>
    </cofactor>
</comment>
<keyword evidence="3" id="KW-0949">S-adenosyl-L-methionine</keyword>
<evidence type="ECO:0000256" key="5">
    <source>
        <dbReference type="ARBA" id="ARBA00023004"/>
    </source>
</evidence>
<keyword evidence="2" id="KW-0004">4Fe-4S</keyword>
<organism evidence="10 11">
    <name type="scientific">Marinitoga aeolica</name>
    <dbReference type="NCBI Taxonomy" id="2809031"/>
    <lineage>
        <taxon>Bacteria</taxon>
        <taxon>Thermotogati</taxon>
        <taxon>Thermotogota</taxon>
        <taxon>Thermotogae</taxon>
        <taxon>Petrotogales</taxon>
        <taxon>Petrotogaceae</taxon>
        <taxon>Marinitoga</taxon>
    </lineage>
</organism>
<dbReference type="SMART" id="SM00729">
    <property type="entry name" value="Elp3"/>
    <property type="match status" value="1"/>
</dbReference>
<dbReference type="Proteomes" id="UP001232493">
    <property type="component" value="Chromosome"/>
</dbReference>
<evidence type="ECO:0000256" key="1">
    <source>
        <dbReference type="ARBA" id="ARBA00001966"/>
    </source>
</evidence>
<evidence type="ECO:0000256" key="3">
    <source>
        <dbReference type="ARBA" id="ARBA00022691"/>
    </source>
</evidence>
<keyword evidence="6" id="KW-0411">Iron-sulfur</keyword>
<keyword evidence="5" id="KW-0408">Iron</keyword>
<keyword evidence="11" id="KW-1185">Reference proteome</keyword>
<accession>A0ABY8PPD0</accession>
<dbReference type="InterPro" id="IPR006638">
    <property type="entry name" value="Elp3/MiaA/NifB-like_rSAM"/>
</dbReference>
<dbReference type="InterPro" id="IPR013785">
    <property type="entry name" value="Aldolase_TIM"/>
</dbReference>
<evidence type="ECO:0000256" key="7">
    <source>
        <dbReference type="ARBA" id="ARBA00034078"/>
    </source>
</evidence>
<evidence type="ECO:0000256" key="2">
    <source>
        <dbReference type="ARBA" id="ARBA00022485"/>
    </source>
</evidence>
<dbReference type="SMART" id="SM00876">
    <property type="entry name" value="BATS"/>
    <property type="match status" value="1"/>
</dbReference>
<feature type="domain" description="Radical SAM core" evidence="9">
    <location>
        <begin position="73"/>
        <end position="293"/>
    </location>
</feature>
<dbReference type="PROSITE" id="PS51918">
    <property type="entry name" value="RADICAL_SAM"/>
    <property type="match status" value="1"/>
</dbReference>
<dbReference type="PANTHER" id="PTHR43726">
    <property type="entry name" value="3-METHYLORNITHINE SYNTHASE"/>
    <property type="match status" value="1"/>
</dbReference>
<sequence length="375" mass="43212">MMNISKRLERLKIKLIELKKEMPLEINEVIDYFLKHMTLNYEKVLWILSLNEENLKEKIYKVADIVNKTLNTDIVTLKGVIEFSNYCKKSCYYCGIRVQNDIIKRYRIPIDEIFEIAKNGVESGLTTIILQSGEDDFYSDDDLEKLIFRIHHELKTAVSISIGERSKEAYKRFRNAGASKVLLKHEAINRKIFEDVHPDKDYDLRIELLDYLVELGYITGSGNIIGLPGQTLEDIAKDIIFMKEHNIKMIGMGPFISTHNTPLENLENGSAELTLNAYAATRLTIPFAQMPATTALGTIDRNYQFKALNCGCNVIMVNLTPDEYRENYNIYDEKIKVDLLGTAQRILDMGLKIPPYTLRNLFIKEAQYGFSNERL</sequence>
<dbReference type="Pfam" id="PF04055">
    <property type="entry name" value="Radical_SAM"/>
    <property type="match status" value="1"/>
</dbReference>
<evidence type="ECO:0000313" key="11">
    <source>
        <dbReference type="Proteomes" id="UP001232493"/>
    </source>
</evidence>
<dbReference type="CDD" id="cd01335">
    <property type="entry name" value="Radical_SAM"/>
    <property type="match status" value="1"/>
</dbReference>
<dbReference type="InterPro" id="IPR034422">
    <property type="entry name" value="HydE/PylB-like"/>
</dbReference>
<comment type="cofactor">
    <cofactor evidence="7">
        <name>[2Fe-2S] cluster</name>
        <dbReference type="ChEBI" id="CHEBI:190135"/>
    </cofactor>
</comment>
<evidence type="ECO:0000256" key="6">
    <source>
        <dbReference type="ARBA" id="ARBA00023014"/>
    </source>
</evidence>
<dbReference type="PANTHER" id="PTHR43726:SF1">
    <property type="entry name" value="BIOTIN SYNTHASE"/>
    <property type="match status" value="1"/>
</dbReference>